<feature type="binding site" evidence="7">
    <location>
        <position position="159"/>
    </location>
    <ligand>
        <name>substrate</name>
    </ligand>
</feature>
<keyword evidence="6 7" id="KW-0819">tRNA processing</keyword>
<comment type="caution">
    <text evidence="7">Lacks conserved residue(s) required for the propagation of feature annotation.</text>
</comment>
<comment type="catalytic activity">
    <reaction evidence="1 7">
        <text>guanosine(46) in tRNA + S-adenosyl-L-methionine = N(7)-methylguanosine(46) in tRNA + S-adenosyl-L-homocysteine</text>
        <dbReference type="Rhea" id="RHEA:42708"/>
        <dbReference type="Rhea" id="RHEA-COMP:10188"/>
        <dbReference type="Rhea" id="RHEA-COMP:10189"/>
        <dbReference type="ChEBI" id="CHEBI:57856"/>
        <dbReference type="ChEBI" id="CHEBI:59789"/>
        <dbReference type="ChEBI" id="CHEBI:74269"/>
        <dbReference type="ChEBI" id="CHEBI:74480"/>
        <dbReference type="EC" id="2.1.1.33"/>
    </reaction>
</comment>
<dbReference type="EC" id="2.1.1.33" evidence="7"/>
<keyword evidence="9" id="KW-1185">Reference proteome</keyword>
<dbReference type="HAMAP" id="MF_01057">
    <property type="entry name" value="tRNA_methyltr_TrmB"/>
    <property type="match status" value="1"/>
</dbReference>
<protein>
    <recommendedName>
        <fullName evidence="7">tRNA (guanine-N(7)-)-methyltransferase</fullName>
        <ecNumber evidence="7">2.1.1.33</ecNumber>
    </recommendedName>
    <alternativeName>
        <fullName evidence="7">tRNA (guanine(46)-N(7))-methyltransferase</fullName>
    </alternativeName>
    <alternativeName>
        <fullName evidence="7">tRNA(m7G46)-methyltransferase</fullName>
    </alternativeName>
</protein>
<comment type="similarity">
    <text evidence="7">Belongs to the class I-like SAM-binding methyltransferase superfamily. TrmB family.</text>
</comment>
<dbReference type="GO" id="GO:0043527">
    <property type="term" value="C:tRNA methyltransferase complex"/>
    <property type="evidence" value="ECO:0007669"/>
    <property type="project" value="TreeGrafter"/>
</dbReference>
<dbReference type="AlphaFoldDB" id="Z4WUI4"/>
<dbReference type="GO" id="GO:0008176">
    <property type="term" value="F:tRNA (guanine(46)-N7)-methyltransferase activity"/>
    <property type="evidence" value="ECO:0007669"/>
    <property type="project" value="UniProtKB-UniRule"/>
</dbReference>
<gene>
    <name evidence="7" type="primary">trmB</name>
    <name evidence="8" type="ORF">HMPREF0636_0535</name>
</gene>
<proteinExistence type="inferred from homology"/>
<evidence type="ECO:0000256" key="4">
    <source>
        <dbReference type="ARBA" id="ARBA00022679"/>
    </source>
</evidence>
<dbReference type="Gene3D" id="3.40.50.150">
    <property type="entry name" value="Vaccinia Virus protein VP39"/>
    <property type="match status" value="1"/>
</dbReference>
<comment type="caution">
    <text evidence="8">The sequence shown here is derived from an EMBL/GenBank/DDBJ whole genome shotgun (WGS) entry which is preliminary data.</text>
</comment>
<sequence>MGKNKLAKFAEMETFPQVFQYPFARLQVEAFPLKGRWREAFFGNDHPIVLELGCGKGEYTVGLGELYPEKNFIGIDVKGARIWTGAKASHEAGMKNVAFLRGEIEALTSFFAEGEIDEIWITFPDPQMKKVTKRLTSSRFIQRYLGVLREGGRIHLKTDSPFLYTYTRAFVTLNHQTVITDTANLYDGAFEDKILGIRTYYERQWLSRGLTIKYLAFVPHLPEGGFVEPDIEIEPDSYRSFSRSRRVQ</sequence>
<dbReference type="RefSeq" id="WP_044169509.1">
    <property type="nucleotide sequence ID" value="NZ_JDFF01000024.1"/>
</dbReference>
<dbReference type="UniPathway" id="UPA00989"/>
<evidence type="ECO:0000256" key="6">
    <source>
        <dbReference type="ARBA" id="ARBA00022694"/>
    </source>
</evidence>
<dbReference type="SUPFAM" id="SSF53335">
    <property type="entry name" value="S-adenosyl-L-methionine-dependent methyltransferases"/>
    <property type="match status" value="1"/>
</dbReference>
<feature type="binding site" evidence="7">
    <location>
        <begin position="199"/>
        <end position="202"/>
    </location>
    <ligand>
        <name>substrate</name>
    </ligand>
</feature>
<dbReference type="PANTHER" id="PTHR23417">
    <property type="entry name" value="3-DEOXY-D-MANNO-OCTULOSONIC-ACID TRANSFERASE/TRNA GUANINE-N 7 - -METHYLTRANSFERASE"/>
    <property type="match status" value="1"/>
</dbReference>
<keyword evidence="5 7" id="KW-0949">S-adenosyl-L-methionine</keyword>
<dbReference type="InterPro" id="IPR055361">
    <property type="entry name" value="tRNA_methyltr_TrmB_bact"/>
</dbReference>
<dbReference type="Proteomes" id="UP000023482">
    <property type="component" value="Unassembled WGS sequence"/>
</dbReference>
<evidence type="ECO:0000256" key="2">
    <source>
        <dbReference type="ARBA" id="ARBA00003015"/>
    </source>
</evidence>
<feature type="binding site" evidence="7">
    <location>
        <position position="103"/>
    </location>
    <ligand>
        <name>S-adenosyl-L-methionine</name>
        <dbReference type="ChEBI" id="CHEBI:59789"/>
    </ligand>
</feature>
<dbReference type="OrthoDB" id="9802090at2"/>
<evidence type="ECO:0000313" key="9">
    <source>
        <dbReference type="Proteomes" id="UP000023482"/>
    </source>
</evidence>
<name>Z4WUI4_9PORP</name>
<dbReference type="NCBIfam" id="NF001080">
    <property type="entry name" value="PRK00121.2-2"/>
    <property type="match status" value="1"/>
</dbReference>
<dbReference type="InterPro" id="IPR029063">
    <property type="entry name" value="SAM-dependent_MTases_sf"/>
</dbReference>
<dbReference type="CDD" id="cd02440">
    <property type="entry name" value="AdoMet_MTases"/>
    <property type="match status" value="1"/>
</dbReference>
<dbReference type="Pfam" id="PF02390">
    <property type="entry name" value="Methyltransf_4"/>
    <property type="match status" value="1"/>
</dbReference>
<evidence type="ECO:0000256" key="5">
    <source>
        <dbReference type="ARBA" id="ARBA00022691"/>
    </source>
</evidence>
<feature type="binding site" evidence="7">
    <location>
        <position position="125"/>
    </location>
    <ligand>
        <name>S-adenosyl-L-methionine</name>
        <dbReference type="ChEBI" id="CHEBI:59789"/>
    </ligand>
</feature>
<comment type="function">
    <text evidence="2 7">Catalyzes the formation of N(7)-methylguanine at position 46 (m7G46) in tRNA.</text>
</comment>
<keyword evidence="3 7" id="KW-0489">Methyltransferase</keyword>
<dbReference type="InterPro" id="IPR003358">
    <property type="entry name" value="tRNA_(Gua-N-7)_MeTrfase_Trmb"/>
</dbReference>
<accession>Z4WUI4</accession>
<evidence type="ECO:0000256" key="3">
    <source>
        <dbReference type="ARBA" id="ARBA00022603"/>
    </source>
</evidence>
<dbReference type="PROSITE" id="PS51625">
    <property type="entry name" value="SAM_MT_TRMB"/>
    <property type="match status" value="1"/>
</dbReference>
<comment type="pathway">
    <text evidence="7">tRNA modification; N(7)-methylguanine-tRNA biosynthesis.</text>
</comment>
<organism evidence="8 9">
    <name type="scientific">Porphyromonas catoniae ATCC 51270</name>
    <dbReference type="NCBI Taxonomy" id="887901"/>
    <lineage>
        <taxon>Bacteria</taxon>
        <taxon>Pseudomonadati</taxon>
        <taxon>Bacteroidota</taxon>
        <taxon>Bacteroidia</taxon>
        <taxon>Bacteroidales</taxon>
        <taxon>Porphyromonadaceae</taxon>
        <taxon>Porphyromonas</taxon>
    </lineage>
</organism>
<dbReference type="PATRIC" id="fig|887901.3.peg.1540"/>
<feature type="binding site" evidence="7">
    <location>
        <position position="129"/>
    </location>
    <ligand>
        <name>substrate</name>
    </ligand>
</feature>
<keyword evidence="4 7" id="KW-0808">Transferase</keyword>
<evidence type="ECO:0000313" key="8">
    <source>
        <dbReference type="EMBL" id="EWC91415.1"/>
    </source>
</evidence>
<dbReference type="EMBL" id="JDFF01000024">
    <property type="protein sequence ID" value="EWC91415.1"/>
    <property type="molecule type" value="Genomic_DNA"/>
</dbReference>
<feature type="binding site" evidence="7">
    <location>
        <position position="76"/>
    </location>
    <ligand>
        <name>S-adenosyl-L-methionine</name>
        <dbReference type="ChEBI" id="CHEBI:59789"/>
    </ligand>
</feature>
<feature type="binding site" evidence="7">
    <location>
        <position position="51"/>
    </location>
    <ligand>
        <name>S-adenosyl-L-methionine</name>
        <dbReference type="ChEBI" id="CHEBI:59789"/>
    </ligand>
</feature>
<dbReference type="PANTHER" id="PTHR23417:SF14">
    <property type="entry name" value="PENTACOTRIPEPTIDE-REPEAT REGION OF PRORP DOMAIN-CONTAINING PROTEIN"/>
    <property type="match status" value="1"/>
</dbReference>
<reference evidence="8 9" key="1">
    <citation type="submission" date="2014-01" db="EMBL/GenBank/DDBJ databases">
        <authorList>
            <person name="Durkin A.S."/>
            <person name="McCorrison J."/>
            <person name="Torralba M."/>
            <person name="Gillis M."/>
            <person name="Haft D.H."/>
            <person name="Methe B."/>
            <person name="Sutton G."/>
            <person name="Nelson K.E."/>
        </authorList>
    </citation>
    <scope>NUCLEOTIDE SEQUENCE [LARGE SCALE GENOMIC DNA]</scope>
    <source>
        <strain evidence="8 9">ATCC 51270</strain>
    </source>
</reference>
<evidence type="ECO:0000256" key="7">
    <source>
        <dbReference type="HAMAP-Rule" id="MF_01057"/>
    </source>
</evidence>
<evidence type="ECO:0000256" key="1">
    <source>
        <dbReference type="ARBA" id="ARBA00000142"/>
    </source>
</evidence>